<dbReference type="AlphaFoldDB" id="A0AAV4V5N5"/>
<comment type="caution">
    <text evidence="1">The sequence shown here is derived from an EMBL/GenBank/DDBJ whole genome shotgun (WGS) entry which is preliminary data.</text>
</comment>
<proteinExistence type="predicted"/>
<dbReference type="EMBL" id="BPLR01013955">
    <property type="protein sequence ID" value="GIY65058.1"/>
    <property type="molecule type" value="Genomic_DNA"/>
</dbReference>
<protein>
    <submittedName>
        <fullName evidence="1">ANK_REP_REGION domain-containing protein</fullName>
    </submittedName>
</protein>
<dbReference type="Proteomes" id="UP001054945">
    <property type="component" value="Unassembled WGS sequence"/>
</dbReference>
<gene>
    <name evidence="1" type="primary">AVEN_181989_1</name>
    <name evidence="1" type="ORF">CEXT_88971</name>
</gene>
<keyword evidence="2" id="KW-1185">Reference proteome</keyword>
<name>A0AAV4V5N5_CAEEX</name>
<evidence type="ECO:0000313" key="1">
    <source>
        <dbReference type="EMBL" id="GIY65058.1"/>
    </source>
</evidence>
<sequence length="108" mass="12319">MHLSRPDIVRLLLNCGARIPYEDACYCASDRRHPLKNVMDVMKAPMENSAHPRPLQFMVSHTERCAMSLRILLVDLSYTSPLWGNICETLGELTGEERLENIPSLKTH</sequence>
<evidence type="ECO:0000313" key="2">
    <source>
        <dbReference type="Proteomes" id="UP001054945"/>
    </source>
</evidence>
<organism evidence="1 2">
    <name type="scientific">Caerostris extrusa</name>
    <name type="common">Bark spider</name>
    <name type="synonym">Caerostris bankana</name>
    <dbReference type="NCBI Taxonomy" id="172846"/>
    <lineage>
        <taxon>Eukaryota</taxon>
        <taxon>Metazoa</taxon>
        <taxon>Ecdysozoa</taxon>
        <taxon>Arthropoda</taxon>
        <taxon>Chelicerata</taxon>
        <taxon>Arachnida</taxon>
        <taxon>Araneae</taxon>
        <taxon>Araneomorphae</taxon>
        <taxon>Entelegynae</taxon>
        <taxon>Araneoidea</taxon>
        <taxon>Araneidae</taxon>
        <taxon>Caerostris</taxon>
    </lineage>
</organism>
<accession>A0AAV4V5N5</accession>
<reference evidence="1 2" key="1">
    <citation type="submission" date="2021-06" db="EMBL/GenBank/DDBJ databases">
        <title>Caerostris extrusa draft genome.</title>
        <authorList>
            <person name="Kono N."/>
            <person name="Arakawa K."/>
        </authorList>
    </citation>
    <scope>NUCLEOTIDE SEQUENCE [LARGE SCALE GENOMIC DNA]</scope>
</reference>